<dbReference type="GO" id="GO:0005741">
    <property type="term" value="C:mitochondrial outer membrane"/>
    <property type="evidence" value="ECO:0007669"/>
    <property type="project" value="TreeGrafter"/>
</dbReference>
<evidence type="ECO:0000256" key="4">
    <source>
        <dbReference type="ARBA" id="ARBA00022827"/>
    </source>
</evidence>
<comment type="similarity">
    <text evidence="10">Belongs to the aromatic-ring hydroxylase family. KMO subfamily.</text>
</comment>
<dbReference type="GO" id="GO:0019805">
    <property type="term" value="P:quinolinate biosynthetic process"/>
    <property type="evidence" value="ECO:0007669"/>
    <property type="project" value="UniProtKB-UniRule"/>
</dbReference>
<evidence type="ECO:0000256" key="1">
    <source>
        <dbReference type="ARBA" id="ARBA00001974"/>
    </source>
</evidence>
<dbReference type="EMBL" id="OV725081">
    <property type="protein sequence ID" value="CAH1402339.1"/>
    <property type="molecule type" value="Genomic_DNA"/>
</dbReference>
<evidence type="ECO:0000256" key="3">
    <source>
        <dbReference type="ARBA" id="ARBA00022642"/>
    </source>
</evidence>
<protein>
    <recommendedName>
        <fullName evidence="10">Kynurenine 3-monooxygenase</fullName>
        <ecNumber evidence="10">1.14.13.9</ecNumber>
    </recommendedName>
    <alternativeName>
        <fullName evidence="10">Kynurenine 3-hydroxylase</fullName>
    </alternativeName>
</protein>
<evidence type="ECO:0000256" key="8">
    <source>
        <dbReference type="ARBA" id="ARBA00023128"/>
    </source>
</evidence>
<sequence>MFRHQQNVRLYFVHKTNHFDSITRKKSWQTIFLSYKKKSLPSKVGSLCACYFGLRGHEVHIYDFRNDPRTEKLSKGRSINLALSTRGIEALSRVGVEGVILEHGIPMKGRMIHSKSGEKKSIPYDPVFLQCIYSVGRKHLNELLITEAEKYQNVHLHFNHKITSVNFEEKKIFFKSADNNNSELKEDKGDLIVGADGAFSIVRREMMKQPMFNFSQTYIEHGYRELTIPPANNFKMESNHLHIWPRGEFMLIALPNQDDSWTVTLFMPLVKFDELQGKEHAIKSFFQQNFPDALQLIGDSKVIEDFSKPSHLVSIKCTKYNVGNKAVILGDSAHAMVPFYGQGMNAGFEDCRILDEFIHSEGLDLEEALELFSITRAKNAEAICNLSMYNYSEMRQLVTQTSYILRKKLDNILYWLFSSKWIPLYQSITFTNIPYSECLQNRKRQNVILRNVFYVLLCASVTPISWYIFRWKQSL</sequence>
<comment type="pathway">
    <text evidence="10">Cofactor biosynthesis; NAD(+) biosynthesis; quinolinate from L-kynurenine: step 1/3.</text>
</comment>
<comment type="subcellular location">
    <subcellularLocation>
        <location evidence="10">Mitochondrion</location>
    </subcellularLocation>
    <subcellularLocation>
        <location evidence="10">Membrane</location>
        <topology evidence="10">Multi-pass membrane protein</topology>
    </subcellularLocation>
</comment>
<dbReference type="Proteomes" id="UP001152798">
    <property type="component" value="Chromosome 5"/>
</dbReference>
<dbReference type="GO" id="GO:0034354">
    <property type="term" value="P:'de novo' NAD+ biosynthetic process from L-tryptophan"/>
    <property type="evidence" value="ECO:0007669"/>
    <property type="project" value="UniProtKB-UniRule"/>
</dbReference>
<evidence type="ECO:0000256" key="7">
    <source>
        <dbReference type="ARBA" id="ARBA00023033"/>
    </source>
</evidence>
<proteinExistence type="inferred from homology"/>
<comment type="catalytic activity">
    <reaction evidence="9 10">
        <text>L-kynurenine + NADPH + O2 + H(+) = 3-hydroxy-L-kynurenine + NADP(+) + H2O</text>
        <dbReference type="Rhea" id="RHEA:20545"/>
        <dbReference type="ChEBI" id="CHEBI:15377"/>
        <dbReference type="ChEBI" id="CHEBI:15378"/>
        <dbReference type="ChEBI" id="CHEBI:15379"/>
        <dbReference type="ChEBI" id="CHEBI:57783"/>
        <dbReference type="ChEBI" id="CHEBI:57959"/>
        <dbReference type="ChEBI" id="CHEBI:58125"/>
        <dbReference type="ChEBI" id="CHEBI:58349"/>
        <dbReference type="EC" id="1.14.13.9"/>
    </reaction>
</comment>
<comment type="function">
    <text evidence="10">Catalyzes the hydroxylation of L-kynurenine (L-Kyn) to form 3-hydroxy-L-kynurenine (L-3OHKyn). Required for synthesis of quinolinic acid.</text>
</comment>
<dbReference type="Gene3D" id="3.50.50.60">
    <property type="entry name" value="FAD/NAD(P)-binding domain"/>
    <property type="match status" value="1"/>
</dbReference>
<organism evidence="13 14">
    <name type="scientific">Nezara viridula</name>
    <name type="common">Southern green stink bug</name>
    <name type="synonym">Cimex viridulus</name>
    <dbReference type="NCBI Taxonomy" id="85310"/>
    <lineage>
        <taxon>Eukaryota</taxon>
        <taxon>Metazoa</taxon>
        <taxon>Ecdysozoa</taxon>
        <taxon>Arthropoda</taxon>
        <taxon>Hexapoda</taxon>
        <taxon>Insecta</taxon>
        <taxon>Pterygota</taxon>
        <taxon>Neoptera</taxon>
        <taxon>Paraneoptera</taxon>
        <taxon>Hemiptera</taxon>
        <taxon>Heteroptera</taxon>
        <taxon>Panheteroptera</taxon>
        <taxon>Pentatomomorpha</taxon>
        <taxon>Pentatomoidea</taxon>
        <taxon>Pentatomidae</taxon>
        <taxon>Pentatominae</taxon>
        <taxon>Nezara</taxon>
    </lineage>
</organism>
<keyword evidence="5 10" id="KW-0521">NADP</keyword>
<keyword evidence="4 10" id="KW-0274">FAD</keyword>
<evidence type="ECO:0000256" key="9">
    <source>
        <dbReference type="ARBA" id="ARBA00047818"/>
    </source>
</evidence>
<dbReference type="PANTHER" id="PTHR46028">
    <property type="entry name" value="KYNURENINE 3-MONOOXYGENASE"/>
    <property type="match status" value="1"/>
</dbReference>
<keyword evidence="2 10" id="KW-0285">Flavoprotein</keyword>
<keyword evidence="10 11" id="KW-0472">Membrane</keyword>
<dbReference type="InterPro" id="IPR002938">
    <property type="entry name" value="FAD-bd"/>
</dbReference>
<comment type="cofactor">
    <cofactor evidence="1 10">
        <name>FAD</name>
        <dbReference type="ChEBI" id="CHEBI:57692"/>
    </cofactor>
</comment>
<evidence type="ECO:0000313" key="13">
    <source>
        <dbReference type="EMBL" id="CAH1402339.1"/>
    </source>
</evidence>
<dbReference type="AlphaFoldDB" id="A0A9P0MRI3"/>
<keyword evidence="7 10" id="KW-0503">Monooxygenase</keyword>
<dbReference type="EC" id="1.14.13.9" evidence="10"/>
<evidence type="ECO:0000256" key="2">
    <source>
        <dbReference type="ARBA" id="ARBA00022630"/>
    </source>
</evidence>
<keyword evidence="8 10" id="KW-0496">Mitochondrion</keyword>
<evidence type="ECO:0000256" key="11">
    <source>
        <dbReference type="SAM" id="Phobius"/>
    </source>
</evidence>
<evidence type="ECO:0000256" key="10">
    <source>
        <dbReference type="HAMAP-Rule" id="MF_03018"/>
    </source>
</evidence>
<dbReference type="GO" id="GO:0071949">
    <property type="term" value="F:FAD binding"/>
    <property type="evidence" value="ECO:0007669"/>
    <property type="project" value="InterPro"/>
</dbReference>
<reference evidence="13" key="1">
    <citation type="submission" date="2022-01" db="EMBL/GenBank/DDBJ databases">
        <authorList>
            <person name="King R."/>
        </authorList>
    </citation>
    <scope>NUCLEOTIDE SEQUENCE</scope>
</reference>
<dbReference type="GO" id="GO:0070189">
    <property type="term" value="P:kynurenine metabolic process"/>
    <property type="evidence" value="ECO:0007669"/>
    <property type="project" value="TreeGrafter"/>
</dbReference>
<evidence type="ECO:0000313" key="14">
    <source>
        <dbReference type="Proteomes" id="UP001152798"/>
    </source>
</evidence>
<dbReference type="PANTHER" id="PTHR46028:SF2">
    <property type="entry name" value="KYNURENINE 3-MONOOXYGENASE"/>
    <property type="match status" value="1"/>
</dbReference>
<dbReference type="GO" id="GO:0043420">
    <property type="term" value="P:anthranilate metabolic process"/>
    <property type="evidence" value="ECO:0007669"/>
    <property type="project" value="UniProtKB-UniRule"/>
</dbReference>
<keyword evidence="6 10" id="KW-0560">Oxidoreductase</keyword>
<feature type="domain" description="FAD-binding" evidence="12">
    <location>
        <begin position="82"/>
        <end position="353"/>
    </location>
</feature>
<dbReference type="GO" id="GO:0004502">
    <property type="term" value="F:kynurenine 3-monooxygenase activity"/>
    <property type="evidence" value="ECO:0007669"/>
    <property type="project" value="UniProtKB-UniRule"/>
</dbReference>
<dbReference type="InterPro" id="IPR036188">
    <property type="entry name" value="FAD/NAD-bd_sf"/>
</dbReference>
<evidence type="ECO:0000259" key="12">
    <source>
        <dbReference type="Pfam" id="PF01494"/>
    </source>
</evidence>
<gene>
    <name evidence="13" type="ORF">NEZAVI_LOCUS11180</name>
</gene>
<dbReference type="Pfam" id="PF01494">
    <property type="entry name" value="FAD_binding_3"/>
    <property type="match status" value="1"/>
</dbReference>
<keyword evidence="3 10" id="KW-0662">Pyridine nucleotide biosynthesis</keyword>
<keyword evidence="14" id="KW-1185">Reference proteome</keyword>
<dbReference type="HAMAP" id="MF_01971">
    <property type="entry name" value="Kynurenine_monooxygenase"/>
    <property type="match status" value="1"/>
</dbReference>
<dbReference type="OrthoDB" id="10053569at2759"/>
<dbReference type="GO" id="GO:0006569">
    <property type="term" value="P:L-tryptophan catabolic process"/>
    <property type="evidence" value="ECO:0007669"/>
    <property type="project" value="UniProtKB-UniRule"/>
</dbReference>
<dbReference type="InterPro" id="IPR027545">
    <property type="entry name" value="Kynurenine_monooxygenase"/>
</dbReference>
<keyword evidence="11" id="KW-1133">Transmembrane helix</keyword>
<evidence type="ECO:0000256" key="6">
    <source>
        <dbReference type="ARBA" id="ARBA00023002"/>
    </source>
</evidence>
<evidence type="ECO:0000256" key="5">
    <source>
        <dbReference type="ARBA" id="ARBA00022857"/>
    </source>
</evidence>
<accession>A0A9P0MRI3</accession>
<name>A0A9P0MRI3_NEZVI</name>
<feature type="transmembrane region" description="Helical" evidence="11">
    <location>
        <begin position="452"/>
        <end position="469"/>
    </location>
</feature>
<dbReference type="PRINTS" id="PR00420">
    <property type="entry name" value="RNGMNOXGNASE"/>
</dbReference>
<dbReference type="SUPFAM" id="SSF51905">
    <property type="entry name" value="FAD/NAD(P)-binding domain"/>
    <property type="match status" value="1"/>
</dbReference>
<dbReference type="FunFam" id="3.50.50.60:FF:000129">
    <property type="entry name" value="Kynurenine 3-monooxygenase"/>
    <property type="match status" value="1"/>
</dbReference>
<keyword evidence="11" id="KW-0812">Transmembrane</keyword>